<reference evidence="2" key="1">
    <citation type="submission" date="2020-10" db="EMBL/GenBank/DDBJ databases">
        <title>Unveiling of a novel bifunctional photoreceptor, Dualchrome1, isolated from a cosmopolitan green alga.</title>
        <authorList>
            <person name="Suzuki S."/>
            <person name="Kawachi M."/>
        </authorList>
    </citation>
    <scope>NUCLEOTIDE SEQUENCE</scope>
    <source>
        <strain evidence="2">NIES 2893</strain>
    </source>
</reference>
<evidence type="ECO:0000256" key="1">
    <source>
        <dbReference type="SAM" id="MobiDB-lite"/>
    </source>
</evidence>
<dbReference type="AlphaFoldDB" id="A0A830HZ78"/>
<comment type="caution">
    <text evidence="2">The sequence shown here is derived from an EMBL/GenBank/DDBJ whole genome shotgun (WGS) entry which is preliminary data.</text>
</comment>
<evidence type="ECO:0000313" key="3">
    <source>
        <dbReference type="Proteomes" id="UP000660262"/>
    </source>
</evidence>
<protein>
    <submittedName>
        <fullName evidence="2">Uncharacterized protein</fullName>
    </submittedName>
</protein>
<feature type="compositionally biased region" description="Low complexity" evidence="1">
    <location>
        <begin position="17"/>
        <end position="35"/>
    </location>
</feature>
<dbReference type="OrthoDB" id="44061at2759"/>
<dbReference type="EMBL" id="BNJQ01000028">
    <property type="protein sequence ID" value="GHP10139.1"/>
    <property type="molecule type" value="Genomic_DNA"/>
</dbReference>
<gene>
    <name evidence="2" type="ORF">PPROV_000887100</name>
</gene>
<sequence length="237" mass="25847">MFGGSSSVSVTSSRSSRFFSSSSSRSSRLFSSSSSSGGGRSRFFSRRRAGLLASGFVVVASSISLGSVRAMGASTSGSDSPLVRGEESIMAQKTHGTTEAPVQADLRWNVDRSTADRIVSFNRHWAERAGYWETTEFVKYLKSYDFEKEGPITFYDSVTGKPLFRAPVGRTMDEFIRESQSHGWPSFRDQETVWEDVRVLGDGETVSLAGSHLGHNLPDRAGNRYCINLVSVAGKPA</sequence>
<organism evidence="2 3">
    <name type="scientific">Pycnococcus provasolii</name>
    <dbReference type="NCBI Taxonomy" id="41880"/>
    <lineage>
        <taxon>Eukaryota</taxon>
        <taxon>Viridiplantae</taxon>
        <taxon>Chlorophyta</taxon>
        <taxon>Pseudoscourfieldiophyceae</taxon>
        <taxon>Pseudoscourfieldiales</taxon>
        <taxon>Pycnococcaceae</taxon>
        <taxon>Pycnococcus</taxon>
    </lineage>
</organism>
<dbReference type="Gene3D" id="2.170.150.20">
    <property type="entry name" value="Peptide methionine sulfoxide reductase"/>
    <property type="match status" value="1"/>
</dbReference>
<accession>A0A830HZ78</accession>
<feature type="region of interest" description="Disordered" evidence="1">
    <location>
        <begin position="17"/>
        <end position="41"/>
    </location>
</feature>
<dbReference type="InterPro" id="IPR011057">
    <property type="entry name" value="Mss4-like_sf"/>
</dbReference>
<evidence type="ECO:0000313" key="2">
    <source>
        <dbReference type="EMBL" id="GHP10139.1"/>
    </source>
</evidence>
<name>A0A830HZ78_9CHLO</name>
<dbReference type="SUPFAM" id="SSF51316">
    <property type="entry name" value="Mss4-like"/>
    <property type="match status" value="1"/>
</dbReference>
<proteinExistence type="predicted"/>
<dbReference type="Proteomes" id="UP000660262">
    <property type="component" value="Unassembled WGS sequence"/>
</dbReference>
<keyword evidence="3" id="KW-1185">Reference proteome</keyword>